<evidence type="ECO:0000313" key="3">
    <source>
        <dbReference type="EMBL" id="BAP57413.1"/>
    </source>
</evidence>
<dbReference type="InterPro" id="IPR009057">
    <property type="entry name" value="Homeodomain-like_sf"/>
</dbReference>
<sequence length="125" mass="14413">MTYSREFRRKVFLRKEQEQLTFEEIAKRFAVGKASVVRWSKRIEAQRTLNKPATPIDRERLKKDIEKYPDASQYEQAECFGVSPRGIGAALKRLGRSCKKNALTSENRRNGTTCVSRPNENVSTC</sequence>
<dbReference type="KEGG" id="tig:THII_3116"/>
<name>A0A090AGM8_9GAMM</name>
<dbReference type="Proteomes" id="UP000031623">
    <property type="component" value="Chromosome"/>
</dbReference>
<reference evidence="3 4" key="1">
    <citation type="journal article" date="2014" name="ISME J.">
        <title>Ecophysiology of Thioploca ingrica as revealed by the complete genome sequence supplemented with proteomic evidence.</title>
        <authorList>
            <person name="Kojima H."/>
            <person name="Ogura Y."/>
            <person name="Yamamoto N."/>
            <person name="Togashi T."/>
            <person name="Mori H."/>
            <person name="Watanabe T."/>
            <person name="Nemoto F."/>
            <person name="Kurokawa K."/>
            <person name="Hayashi T."/>
            <person name="Fukui M."/>
        </authorList>
    </citation>
    <scope>NUCLEOTIDE SEQUENCE [LARGE SCALE GENOMIC DNA]</scope>
</reference>
<dbReference type="OrthoDB" id="6658576at2"/>
<dbReference type="SUPFAM" id="SSF46689">
    <property type="entry name" value="Homeodomain-like"/>
    <property type="match status" value="1"/>
</dbReference>
<protein>
    <submittedName>
        <fullName evidence="3">Transposase</fullName>
    </submittedName>
</protein>
<organism evidence="3 4">
    <name type="scientific">Thioploca ingrica</name>
    <dbReference type="NCBI Taxonomy" id="40754"/>
    <lineage>
        <taxon>Bacteria</taxon>
        <taxon>Pseudomonadati</taxon>
        <taxon>Pseudomonadota</taxon>
        <taxon>Gammaproteobacteria</taxon>
        <taxon>Thiotrichales</taxon>
        <taxon>Thiotrichaceae</taxon>
        <taxon>Thioploca</taxon>
    </lineage>
</organism>
<evidence type="ECO:0000259" key="2">
    <source>
        <dbReference type="Pfam" id="PF01710"/>
    </source>
</evidence>
<dbReference type="STRING" id="40754.THII_3116"/>
<dbReference type="Pfam" id="PF01710">
    <property type="entry name" value="HTH_Tnp_IS630"/>
    <property type="match status" value="1"/>
</dbReference>
<dbReference type="EMBL" id="AP014633">
    <property type="protein sequence ID" value="BAP57413.1"/>
    <property type="molecule type" value="Genomic_DNA"/>
</dbReference>
<dbReference type="AlphaFoldDB" id="A0A090AGM8"/>
<feature type="region of interest" description="Disordered" evidence="1">
    <location>
        <begin position="105"/>
        <end position="125"/>
    </location>
</feature>
<dbReference type="HOGENOM" id="CLU_056788_5_1_6"/>
<feature type="domain" description="Transposase Synechocystis PCC 6803" evidence="2">
    <location>
        <begin position="1"/>
        <end position="107"/>
    </location>
</feature>
<gene>
    <name evidence="3" type="ORF">THII_3116</name>
</gene>
<proteinExistence type="predicted"/>
<dbReference type="InterPro" id="IPR002622">
    <property type="entry name" value="Transposase_14"/>
</dbReference>
<evidence type="ECO:0000256" key="1">
    <source>
        <dbReference type="SAM" id="MobiDB-lite"/>
    </source>
</evidence>
<accession>A0A090AGM8</accession>
<keyword evidence="4" id="KW-1185">Reference proteome</keyword>
<evidence type="ECO:0000313" key="4">
    <source>
        <dbReference type="Proteomes" id="UP000031623"/>
    </source>
</evidence>